<dbReference type="EMBL" id="ATLV01013347">
    <property type="status" value="NOT_ANNOTATED_CDS"/>
    <property type="molecule type" value="Genomic_DNA"/>
</dbReference>
<protein>
    <submittedName>
        <fullName evidence="2 3">Thymidine kinase</fullName>
    </submittedName>
</protein>
<keyword evidence="4" id="KW-1185">Reference proteome</keyword>
<sequence>MKRKLEVGKLSSVGNYISGQLPESTSKRSTRVSRNTMSNHIGVNNPPVIIRAVTTMFDFRNGLPYCGLHICSRDIRVCVYESEG</sequence>
<evidence type="ECO:0000256" key="1">
    <source>
        <dbReference type="SAM" id="MobiDB-lite"/>
    </source>
</evidence>
<evidence type="ECO:0000313" key="2">
    <source>
        <dbReference type="EMBL" id="KFB37723.1"/>
    </source>
</evidence>
<keyword evidence="2" id="KW-0808">Transferase</keyword>
<gene>
    <name evidence="2" type="ORF">ZHAS_00005034</name>
</gene>
<dbReference type="VEuPathDB" id="VectorBase:ASIC005034"/>
<dbReference type="EMBL" id="KE524854">
    <property type="protein sequence ID" value="KFB37723.1"/>
    <property type="molecule type" value="Genomic_DNA"/>
</dbReference>
<dbReference type="GO" id="GO:0016301">
    <property type="term" value="F:kinase activity"/>
    <property type="evidence" value="ECO:0007669"/>
    <property type="project" value="UniProtKB-KW"/>
</dbReference>
<organism evidence="2">
    <name type="scientific">Anopheles sinensis</name>
    <name type="common">Mosquito</name>
    <dbReference type="NCBI Taxonomy" id="74873"/>
    <lineage>
        <taxon>Eukaryota</taxon>
        <taxon>Metazoa</taxon>
        <taxon>Ecdysozoa</taxon>
        <taxon>Arthropoda</taxon>
        <taxon>Hexapoda</taxon>
        <taxon>Insecta</taxon>
        <taxon>Pterygota</taxon>
        <taxon>Neoptera</taxon>
        <taxon>Endopterygota</taxon>
        <taxon>Diptera</taxon>
        <taxon>Nematocera</taxon>
        <taxon>Culicoidea</taxon>
        <taxon>Culicidae</taxon>
        <taxon>Anophelinae</taxon>
        <taxon>Anopheles</taxon>
    </lineage>
</organism>
<reference evidence="2 4" key="1">
    <citation type="journal article" date="2014" name="BMC Genomics">
        <title>Genome sequence of Anopheles sinensis provides insight into genetics basis of mosquito competence for malaria parasites.</title>
        <authorList>
            <person name="Zhou D."/>
            <person name="Zhang D."/>
            <person name="Ding G."/>
            <person name="Shi L."/>
            <person name="Hou Q."/>
            <person name="Ye Y."/>
            <person name="Xu Y."/>
            <person name="Zhou H."/>
            <person name="Xiong C."/>
            <person name="Li S."/>
            <person name="Yu J."/>
            <person name="Hong S."/>
            <person name="Yu X."/>
            <person name="Zou P."/>
            <person name="Chen C."/>
            <person name="Chang X."/>
            <person name="Wang W."/>
            <person name="Lv Y."/>
            <person name="Sun Y."/>
            <person name="Ma L."/>
            <person name="Shen B."/>
            <person name="Zhu C."/>
        </authorList>
    </citation>
    <scope>NUCLEOTIDE SEQUENCE [LARGE SCALE GENOMIC DNA]</scope>
</reference>
<accession>A0A084VIC9</accession>
<name>A0A084VIC9_ANOSI</name>
<feature type="compositionally biased region" description="Polar residues" evidence="1">
    <location>
        <begin position="15"/>
        <end position="24"/>
    </location>
</feature>
<proteinExistence type="predicted"/>
<evidence type="ECO:0000313" key="3">
    <source>
        <dbReference type="EnsemblMetazoa" id="ASIC005034-PA"/>
    </source>
</evidence>
<feature type="region of interest" description="Disordered" evidence="1">
    <location>
        <begin position="15"/>
        <end position="40"/>
    </location>
</feature>
<evidence type="ECO:0000313" key="4">
    <source>
        <dbReference type="Proteomes" id="UP000030765"/>
    </source>
</evidence>
<dbReference type="EnsemblMetazoa" id="ASIC005034-RA">
    <property type="protein sequence ID" value="ASIC005034-PA"/>
    <property type="gene ID" value="ASIC005034"/>
</dbReference>
<keyword evidence="2" id="KW-0418">Kinase</keyword>
<reference evidence="3" key="2">
    <citation type="submission" date="2020-05" db="UniProtKB">
        <authorList>
            <consortium name="EnsemblMetazoa"/>
        </authorList>
    </citation>
    <scope>IDENTIFICATION</scope>
</reference>
<dbReference type="AlphaFoldDB" id="A0A084VIC9"/>
<dbReference type="Proteomes" id="UP000030765">
    <property type="component" value="Unassembled WGS sequence"/>
</dbReference>